<keyword evidence="3" id="KW-1185">Reference proteome</keyword>
<dbReference type="AlphaFoldDB" id="A0A835GWL8"/>
<evidence type="ECO:0000313" key="3">
    <source>
        <dbReference type="Proteomes" id="UP000631114"/>
    </source>
</evidence>
<reference evidence="2 3" key="1">
    <citation type="submission" date="2020-10" db="EMBL/GenBank/DDBJ databases">
        <title>The Coptis chinensis genome and diversification of protoberbering-type alkaloids.</title>
        <authorList>
            <person name="Wang B."/>
            <person name="Shu S."/>
            <person name="Song C."/>
            <person name="Liu Y."/>
        </authorList>
    </citation>
    <scope>NUCLEOTIDE SEQUENCE [LARGE SCALE GENOMIC DNA]</scope>
    <source>
        <strain evidence="2">HL-2020</strain>
        <tissue evidence="2">Leaf</tissue>
    </source>
</reference>
<gene>
    <name evidence="2" type="ORF">IFM89_039576</name>
</gene>
<dbReference type="OrthoDB" id="533833at2759"/>
<proteinExistence type="predicted"/>
<dbReference type="InterPro" id="IPR025886">
    <property type="entry name" value="PP2-like"/>
</dbReference>
<dbReference type="InterPro" id="IPR052147">
    <property type="entry name" value="PP2-like/Lectin"/>
</dbReference>
<evidence type="ECO:0000256" key="1">
    <source>
        <dbReference type="SAM" id="MobiDB-lite"/>
    </source>
</evidence>
<organism evidence="2 3">
    <name type="scientific">Coptis chinensis</name>
    <dbReference type="NCBI Taxonomy" id="261450"/>
    <lineage>
        <taxon>Eukaryota</taxon>
        <taxon>Viridiplantae</taxon>
        <taxon>Streptophyta</taxon>
        <taxon>Embryophyta</taxon>
        <taxon>Tracheophyta</taxon>
        <taxon>Spermatophyta</taxon>
        <taxon>Magnoliopsida</taxon>
        <taxon>Ranunculales</taxon>
        <taxon>Ranunculaceae</taxon>
        <taxon>Coptidoideae</taxon>
        <taxon>Coptis</taxon>
    </lineage>
</organism>
<dbReference type="Proteomes" id="UP000631114">
    <property type="component" value="Unassembled WGS sequence"/>
</dbReference>
<evidence type="ECO:0000313" key="2">
    <source>
        <dbReference type="EMBL" id="KAF9587217.1"/>
    </source>
</evidence>
<protein>
    <submittedName>
        <fullName evidence="2">Uncharacterized protein</fullName>
    </submittedName>
</protein>
<dbReference type="GO" id="GO:0030246">
    <property type="term" value="F:carbohydrate binding"/>
    <property type="evidence" value="ECO:0007669"/>
    <property type="project" value="InterPro"/>
</dbReference>
<comment type="caution">
    <text evidence="2">The sequence shown here is derived from an EMBL/GenBank/DDBJ whole genome shotgun (WGS) entry which is preliminary data.</text>
</comment>
<dbReference type="Pfam" id="PF14299">
    <property type="entry name" value="PP2"/>
    <property type="match status" value="1"/>
</dbReference>
<feature type="compositionally biased region" description="Basic and acidic residues" evidence="1">
    <location>
        <begin position="9"/>
        <end position="20"/>
    </location>
</feature>
<sequence>MGQVPSQNEDAKPKAVEQEQNKPLPTTSKTTEVKEKEGKTGQVPSQNKDAKPKPVKQEQNKPVPITSKTTEKYWIEKETGLNCFMLYARDLLITWAEDKSYWHWPCLNDTSEANVDVAELLNVCWLEVHGKFSTSNLSPNTMYEVLFLVKLIDPAYGWEVPVNLRLMLPNGETKEHKESLLTKPRAQWIELQAGEFYTSPDKLGDMEISMFEYEGGTWKKGLVIKGVVIRPKKHSSSK</sequence>
<dbReference type="PANTHER" id="PTHR48478">
    <property type="entry name" value="LECTIN-LIKE"/>
    <property type="match status" value="1"/>
</dbReference>
<dbReference type="EMBL" id="JADFTS010000029">
    <property type="protein sequence ID" value="KAF9587217.1"/>
    <property type="molecule type" value="Genomic_DNA"/>
</dbReference>
<name>A0A835GWL8_9MAGN</name>
<feature type="compositionally biased region" description="Basic and acidic residues" evidence="1">
    <location>
        <begin position="48"/>
        <end position="59"/>
    </location>
</feature>
<feature type="region of interest" description="Disordered" evidence="1">
    <location>
        <begin position="1"/>
        <end position="63"/>
    </location>
</feature>
<dbReference type="PANTHER" id="PTHR48478:SF1">
    <property type="entry name" value="LECTIN-LIKE"/>
    <property type="match status" value="1"/>
</dbReference>
<accession>A0A835GWL8</accession>